<dbReference type="InterPro" id="IPR024607">
    <property type="entry name" value="Sulfatase_CS"/>
</dbReference>
<dbReference type="AlphaFoldDB" id="A0A1H7BNE5"/>
<keyword evidence="3" id="KW-0732">Signal</keyword>
<feature type="chain" id="PRO_5011553765" evidence="3">
    <location>
        <begin position="27"/>
        <end position="525"/>
    </location>
</feature>
<dbReference type="InterPro" id="IPR032506">
    <property type="entry name" value="SGSH_C"/>
</dbReference>
<dbReference type="GO" id="GO:0016787">
    <property type="term" value="F:hydrolase activity"/>
    <property type="evidence" value="ECO:0007669"/>
    <property type="project" value="UniProtKB-KW"/>
</dbReference>
<dbReference type="OrthoDB" id="9789742at2"/>
<name>A0A1H7BNE5_9BACT</name>
<dbReference type="EMBL" id="FNZH01000013">
    <property type="protein sequence ID" value="SEJ78978.1"/>
    <property type="molecule type" value="Genomic_DNA"/>
</dbReference>
<evidence type="ECO:0000256" key="2">
    <source>
        <dbReference type="ARBA" id="ARBA00022801"/>
    </source>
</evidence>
<evidence type="ECO:0000259" key="4">
    <source>
        <dbReference type="Pfam" id="PF16347"/>
    </source>
</evidence>
<dbReference type="STRING" id="1416801.SAMN05192553_11350"/>
<evidence type="ECO:0000256" key="3">
    <source>
        <dbReference type="SAM" id="SignalP"/>
    </source>
</evidence>
<feature type="signal peptide" evidence="3">
    <location>
        <begin position="1"/>
        <end position="26"/>
    </location>
</feature>
<sequence length="525" mass="61034">MKQVHVHSFSNLMLLLVLSAATLSCAEKSTETISEPQRPNILFIFSDDHAFQAISAYEHQLADYAPTPNIDRIAENGMRFDRAYVTNSICAPSRATVLTGAHSHVNGHRTNGDIFDGEQITFPKLLRENGYTTALIGKWHLRSKPTGFDHWEVLPGQGHYYNPDFISDTDTGAVEGYVSDLITDKSLAWLDANKGSGKPFMLMLQHKAPHREWEKGPDHLTLYEDVEFPEPANLFDDYSNRGTAAKEQDMTIRETMQLDSDLKLWTEENKNKGSYNRTYGRMNDTQRAAWDAVYNPIIQEFQEQNLQGNDLVRWKYQRYMRDYLATIRSVDDNVGRVLDYLEENGLDENTLIVYTSDQGFYLGEHGWFDKRFMYEESFRTPLLMQWQGKIPEGTVNSDLVSNLDFAQTFLDVAGVEAPDRMQGRSLLPLMRGETPENWRDYLYYHYYEFPAVHSVNKHEGITGERYKLMHFYELGEWEMYDLEKDPMEMNNIYNHPEYDSIQHSLVDRFKRIKRQYGVIHPRNTP</sequence>
<gene>
    <name evidence="5" type="ORF">SAMN05192553_11350</name>
</gene>
<dbReference type="PANTHER" id="PTHR43108">
    <property type="entry name" value="N-ACETYLGLUCOSAMINE-6-SULFATASE FAMILY MEMBER"/>
    <property type="match status" value="1"/>
</dbReference>
<keyword evidence="2" id="KW-0378">Hydrolase</keyword>
<evidence type="ECO:0000256" key="1">
    <source>
        <dbReference type="ARBA" id="ARBA00008779"/>
    </source>
</evidence>
<dbReference type="InterPro" id="IPR017850">
    <property type="entry name" value="Alkaline_phosphatase_core_sf"/>
</dbReference>
<evidence type="ECO:0000313" key="6">
    <source>
        <dbReference type="Proteomes" id="UP000199403"/>
    </source>
</evidence>
<dbReference type="Pfam" id="PF16347">
    <property type="entry name" value="SGSH_C"/>
    <property type="match status" value="1"/>
</dbReference>
<keyword evidence="6" id="KW-1185">Reference proteome</keyword>
<proteinExistence type="inferred from homology"/>
<dbReference type="PROSITE" id="PS00523">
    <property type="entry name" value="SULFATASE_1"/>
    <property type="match status" value="1"/>
</dbReference>
<feature type="domain" description="N-sulphoglucosamine sulphohydrolase C-terminal" evidence="4">
    <location>
        <begin position="363"/>
        <end position="514"/>
    </location>
</feature>
<dbReference type="PANTHER" id="PTHR43108:SF6">
    <property type="entry name" value="N-SULPHOGLUCOSAMINE SULPHOHYDROLASE"/>
    <property type="match status" value="1"/>
</dbReference>
<protein>
    <submittedName>
        <fullName evidence="5">Arylsulfatase A</fullName>
    </submittedName>
</protein>
<dbReference type="CDD" id="cd16031">
    <property type="entry name" value="G6S_like"/>
    <property type="match status" value="1"/>
</dbReference>
<dbReference type="Proteomes" id="UP000199403">
    <property type="component" value="Unassembled WGS sequence"/>
</dbReference>
<dbReference type="InterPro" id="IPR002591">
    <property type="entry name" value="Phosphodiest/P_Trfase"/>
</dbReference>
<dbReference type="PROSITE" id="PS51257">
    <property type="entry name" value="PROKAR_LIPOPROTEIN"/>
    <property type="match status" value="1"/>
</dbReference>
<comment type="similarity">
    <text evidence="1">Belongs to the sulfatase family.</text>
</comment>
<dbReference type="Pfam" id="PF01663">
    <property type="entry name" value="Phosphodiest"/>
    <property type="match status" value="1"/>
</dbReference>
<dbReference type="PROSITE" id="PS00149">
    <property type="entry name" value="SULFATASE_2"/>
    <property type="match status" value="1"/>
</dbReference>
<dbReference type="Gene3D" id="3.40.720.10">
    <property type="entry name" value="Alkaline Phosphatase, subunit A"/>
    <property type="match status" value="1"/>
</dbReference>
<organism evidence="5 6">
    <name type="scientific">Cyclobacterium xiamenense</name>
    <dbReference type="NCBI Taxonomy" id="1297121"/>
    <lineage>
        <taxon>Bacteria</taxon>
        <taxon>Pseudomonadati</taxon>
        <taxon>Bacteroidota</taxon>
        <taxon>Cytophagia</taxon>
        <taxon>Cytophagales</taxon>
        <taxon>Cyclobacteriaceae</taxon>
        <taxon>Cyclobacterium</taxon>
    </lineage>
</organism>
<accession>A0A1H7BNE5</accession>
<reference evidence="6" key="1">
    <citation type="submission" date="2016-10" db="EMBL/GenBank/DDBJ databases">
        <authorList>
            <person name="Varghese N."/>
            <person name="Submissions S."/>
        </authorList>
    </citation>
    <scope>NUCLEOTIDE SEQUENCE [LARGE SCALE GENOMIC DNA]</scope>
    <source>
        <strain evidence="6">IBRC-M 10761</strain>
    </source>
</reference>
<dbReference type="SUPFAM" id="SSF53649">
    <property type="entry name" value="Alkaline phosphatase-like"/>
    <property type="match status" value="1"/>
</dbReference>
<evidence type="ECO:0000313" key="5">
    <source>
        <dbReference type="EMBL" id="SEJ78978.1"/>
    </source>
</evidence>